<reference evidence="1" key="1">
    <citation type="submission" date="2020-06" db="EMBL/GenBank/DDBJ databases">
        <title>WGS assembly of Ceratodon purpureus strain R40.</title>
        <authorList>
            <person name="Carey S.B."/>
            <person name="Jenkins J."/>
            <person name="Shu S."/>
            <person name="Lovell J.T."/>
            <person name="Sreedasyam A."/>
            <person name="Maumus F."/>
            <person name="Tiley G.P."/>
            <person name="Fernandez-Pozo N."/>
            <person name="Barry K."/>
            <person name="Chen C."/>
            <person name="Wang M."/>
            <person name="Lipzen A."/>
            <person name="Daum C."/>
            <person name="Saski C.A."/>
            <person name="Payton A.C."/>
            <person name="Mcbreen J.C."/>
            <person name="Conrad R.E."/>
            <person name="Kollar L.M."/>
            <person name="Olsson S."/>
            <person name="Huttunen S."/>
            <person name="Landis J.B."/>
            <person name="Wickett N.J."/>
            <person name="Johnson M.G."/>
            <person name="Rensing S.A."/>
            <person name="Grimwood J."/>
            <person name="Schmutz J."/>
            <person name="Mcdaniel S.F."/>
        </authorList>
    </citation>
    <scope>NUCLEOTIDE SEQUENCE</scope>
    <source>
        <strain evidence="1">R40</strain>
    </source>
</reference>
<organism evidence="1 2">
    <name type="scientific">Ceratodon purpureus</name>
    <name type="common">Fire moss</name>
    <name type="synonym">Dicranum purpureum</name>
    <dbReference type="NCBI Taxonomy" id="3225"/>
    <lineage>
        <taxon>Eukaryota</taxon>
        <taxon>Viridiplantae</taxon>
        <taxon>Streptophyta</taxon>
        <taxon>Embryophyta</taxon>
        <taxon>Bryophyta</taxon>
        <taxon>Bryophytina</taxon>
        <taxon>Bryopsida</taxon>
        <taxon>Dicranidae</taxon>
        <taxon>Pseudoditrichales</taxon>
        <taxon>Ditrichaceae</taxon>
        <taxon>Ceratodon</taxon>
    </lineage>
</organism>
<dbReference type="EMBL" id="CM026422">
    <property type="protein sequence ID" value="KAG0587366.1"/>
    <property type="molecule type" value="Genomic_DNA"/>
</dbReference>
<sequence>MPMTINCNSVQTVPSSYHNPPQSGFAETWKQFVSTSTIHGHVSVKNGASSPSSTFYSPVVNLLEACHCVFFRSKVYHITSSRQELRAH</sequence>
<accession>A0A8T0IX47</accession>
<gene>
    <name evidence="1" type="ORF">KC19_2G159400</name>
</gene>
<name>A0A8T0IX47_CERPU</name>
<dbReference type="Proteomes" id="UP000822688">
    <property type="component" value="Chromosome 2"/>
</dbReference>
<comment type="caution">
    <text evidence="1">The sequence shown here is derived from an EMBL/GenBank/DDBJ whole genome shotgun (WGS) entry which is preliminary data.</text>
</comment>
<protein>
    <submittedName>
        <fullName evidence="1">Uncharacterized protein</fullName>
    </submittedName>
</protein>
<evidence type="ECO:0000313" key="1">
    <source>
        <dbReference type="EMBL" id="KAG0587366.1"/>
    </source>
</evidence>
<proteinExistence type="predicted"/>
<evidence type="ECO:0000313" key="2">
    <source>
        <dbReference type="Proteomes" id="UP000822688"/>
    </source>
</evidence>
<dbReference type="AlphaFoldDB" id="A0A8T0IX47"/>
<keyword evidence="2" id="KW-1185">Reference proteome</keyword>